<reference evidence="1" key="1">
    <citation type="journal article" date="2021" name="PeerJ">
        <title>Extensive microbial diversity within the chicken gut microbiome revealed by metagenomics and culture.</title>
        <authorList>
            <person name="Gilroy R."/>
            <person name="Ravi A."/>
            <person name="Getino M."/>
            <person name="Pursley I."/>
            <person name="Horton D.L."/>
            <person name="Alikhan N.F."/>
            <person name="Baker D."/>
            <person name="Gharbi K."/>
            <person name="Hall N."/>
            <person name="Watson M."/>
            <person name="Adriaenssens E.M."/>
            <person name="Foster-Nyarko E."/>
            <person name="Jarju S."/>
            <person name="Secka A."/>
            <person name="Antonio M."/>
            <person name="Oren A."/>
            <person name="Chaudhuri R.R."/>
            <person name="La Ragione R."/>
            <person name="Hildebrand F."/>
            <person name="Pallen M.J."/>
        </authorList>
    </citation>
    <scope>NUCLEOTIDE SEQUENCE</scope>
    <source>
        <strain evidence="1">1277</strain>
    </source>
</reference>
<sequence>MDKPCDKDQVFESDGYKIIIHKELAKKISSIEIFYKEGISKSGFRVLTDIVWKFEYRFMDWAKTKYVYESILKDK</sequence>
<evidence type="ECO:0000313" key="1">
    <source>
        <dbReference type="EMBL" id="HJG97280.1"/>
    </source>
</evidence>
<gene>
    <name evidence="1" type="ORF">K8V90_09285</name>
</gene>
<evidence type="ECO:0000313" key="2">
    <source>
        <dbReference type="Proteomes" id="UP000776700"/>
    </source>
</evidence>
<comment type="caution">
    <text evidence="1">The sequence shown here is derived from an EMBL/GenBank/DDBJ whole genome shotgun (WGS) entry which is preliminary data.</text>
</comment>
<dbReference type="AlphaFoldDB" id="A0A921N2R7"/>
<dbReference type="Proteomes" id="UP000776700">
    <property type="component" value="Unassembled WGS sequence"/>
</dbReference>
<dbReference type="EMBL" id="DYUB01000292">
    <property type="protein sequence ID" value="HJG97280.1"/>
    <property type="molecule type" value="Genomic_DNA"/>
</dbReference>
<protein>
    <submittedName>
        <fullName evidence="1">Uncharacterized protein</fullName>
    </submittedName>
</protein>
<accession>A0A921N2R7</accession>
<name>A0A921N2R7_9FIRM</name>
<organism evidence="1 2">
    <name type="scientific">Romboutsia timonensis</name>
    <dbReference type="NCBI Taxonomy" id="1776391"/>
    <lineage>
        <taxon>Bacteria</taxon>
        <taxon>Bacillati</taxon>
        <taxon>Bacillota</taxon>
        <taxon>Clostridia</taxon>
        <taxon>Peptostreptococcales</taxon>
        <taxon>Peptostreptococcaceae</taxon>
        <taxon>Romboutsia</taxon>
    </lineage>
</organism>
<proteinExistence type="predicted"/>
<reference evidence="1" key="2">
    <citation type="submission" date="2021-09" db="EMBL/GenBank/DDBJ databases">
        <authorList>
            <person name="Gilroy R."/>
        </authorList>
    </citation>
    <scope>NUCLEOTIDE SEQUENCE</scope>
    <source>
        <strain evidence="1">1277</strain>
    </source>
</reference>